<evidence type="ECO:0000313" key="8">
    <source>
        <dbReference type="Proteomes" id="UP001500908"/>
    </source>
</evidence>
<dbReference type="Proteomes" id="UP001500908">
    <property type="component" value="Unassembled WGS sequence"/>
</dbReference>
<evidence type="ECO:0000256" key="3">
    <source>
        <dbReference type="ARBA" id="ARBA00022692"/>
    </source>
</evidence>
<evidence type="ECO:0000256" key="5">
    <source>
        <dbReference type="ARBA" id="ARBA00023136"/>
    </source>
</evidence>
<evidence type="ECO:0000313" key="7">
    <source>
        <dbReference type="EMBL" id="GAA3765969.1"/>
    </source>
</evidence>
<dbReference type="RefSeq" id="WP_344977251.1">
    <property type="nucleotide sequence ID" value="NZ_BAABDD010000049.1"/>
</dbReference>
<reference evidence="8" key="1">
    <citation type="journal article" date="2019" name="Int. J. Syst. Evol. Microbiol.">
        <title>The Global Catalogue of Microorganisms (GCM) 10K type strain sequencing project: providing services to taxonomists for standard genome sequencing and annotation.</title>
        <authorList>
            <consortium name="The Broad Institute Genomics Platform"/>
            <consortium name="The Broad Institute Genome Sequencing Center for Infectious Disease"/>
            <person name="Wu L."/>
            <person name="Ma J."/>
        </authorList>
    </citation>
    <scope>NUCLEOTIDE SEQUENCE [LARGE SCALE GENOMIC DNA]</scope>
    <source>
        <strain evidence="8">JCM 17137</strain>
    </source>
</reference>
<dbReference type="PANTHER" id="PTHR30213">
    <property type="entry name" value="INNER MEMBRANE PROTEIN YHJD"/>
    <property type="match status" value="1"/>
</dbReference>
<proteinExistence type="predicted"/>
<keyword evidence="5 6" id="KW-0472">Membrane</keyword>
<feature type="transmembrane region" description="Helical" evidence="6">
    <location>
        <begin position="51"/>
        <end position="78"/>
    </location>
</feature>
<evidence type="ECO:0000256" key="6">
    <source>
        <dbReference type="SAM" id="Phobius"/>
    </source>
</evidence>
<feature type="transmembrane region" description="Helical" evidence="6">
    <location>
        <begin position="269"/>
        <end position="287"/>
    </location>
</feature>
<evidence type="ECO:0000256" key="4">
    <source>
        <dbReference type="ARBA" id="ARBA00022989"/>
    </source>
</evidence>
<keyword evidence="4 6" id="KW-1133">Transmembrane helix</keyword>
<comment type="subcellular location">
    <subcellularLocation>
        <location evidence="1">Cell membrane</location>
        <topology evidence="1">Multi-pass membrane protein</topology>
    </subcellularLocation>
</comment>
<organism evidence="7 8">
    <name type="scientific">Salinactinospora qingdaonensis</name>
    <dbReference type="NCBI Taxonomy" id="702744"/>
    <lineage>
        <taxon>Bacteria</taxon>
        <taxon>Bacillati</taxon>
        <taxon>Actinomycetota</taxon>
        <taxon>Actinomycetes</taxon>
        <taxon>Streptosporangiales</taxon>
        <taxon>Nocardiopsidaceae</taxon>
        <taxon>Salinactinospora</taxon>
    </lineage>
</organism>
<comment type="caution">
    <text evidence="7">The sequence shown here is derived from an EMBL/GenBank/DDBJ whole genome shotgun (WGS) entry which is preliminary data.</text>
</comment>
<keyword evidence="8" id="KW-1185">Reference proteome</keyword>
<feature type="transmembrane region" description="Helical" evidence="6">
    <location>
        <begin position="200"/>
        <end position="226"/>
    </location>
</feature>
<feature type="transmembrane region" description="Helical" evidence="6">
    <location>
        <begin position="113"/>
        <end position="134"/>
    </location>
</feature>
<sequence>MATQGRGLTDQLRSYREAATETYWSLRRRHLWFDHVVRAYERYSDRYGSHLAASVTYFAFLSFFPLIALAFSLLGYVVTVNVEVRDYLEQGIASALPGLAEQLPLDQIAQARAGAGIIGLLGLLYTGLGAISALRQALHIIWLKDVSAGPNVVLAKLLDVVVVVALGLALAGSVALTSIAQAANQWLLDLVGGAALRESLAAVLFTRLLGLVVAIGADLGIFLLLFRRLSGTTRSWRALWRGALLAAVGFEILKALGALLISGTLNNPVYASFAVLVGLLVWINIVMRMLLFAAAWTATALAVPPPYEGAVPVGLPVTATAAEPARLVLAPDTATAAPAAAPRPPPQRPRRGRARVWLRRLATPVAVAAGVAIGLVWWRRTRAR</sequence>
<dbReference type="EMBL" id="BAABDD010000049">
    <property type="protein sequence ID" value="GAA3765969.1"/>
    <property type="molecule type" value="Genomic_DNA"/>
</dbReference>
<feature type="transmembrane region" description="Helical" evidence="6">
    <location>
        <begin position="238"/>
        <end position="263"/>
    </location>
</feature>
<evidence type="ECO:0000256" key="1">
    <source>
        <dbReference type="ARBA" id="ARBA00004651"/>
    </source>
</evidence>
<keyword evidence="2" id="KW-1003">Cell membrane</keyword>
<protein>
    <submittedName>
        <fullName evidence="7">Inner membrane protein YhjD</fullName>
    </submittedName>
</protein>
<gene>
    <name evidence="7" type="primary">yhjD</name>
    <name evidence="7" type="ORF">GCM10022402_49000</name>
</gene>
<accession>A0ABP7GK87</accession>
<feature type="transmembrane region" description="Helical" evidence="6">
    <location>
        <begin position="154"/>
        <end position="180"/>
    </location>
</feature>
<dbReference type="Pfam" id="PF03631">
    <property type="entry name" value="Virul_fac_BrkB"/>
    <property type="match status" value="1"/>
</dbReference>
<dbReference type="InterPro" id="IPR017039">
    <property type="entry name" value="Virul_fac_BrkB"/>
</dbReference>
<keyword evidence="3 6" id="KW-0812">Transmembrane</keyword>
<feature type="transmembrane region" description="Helical" evidence="6">
    <location>
        <begin position="357"/>
        <end position="378"/>
    </location>
</feature>
<evidence type="ECO:0000256" key="2">
    <source>
        <dbReference type="ARBA" id="ARBA00022475"/>
    </source>
</evidence>
<name>A0ABP7GK87_9ACTN</name>
<dbReference type="PANTHER" id="PTHR30213:SF1">
    <property type="entry name" value="INNER MEMBRANE PROTEIN YHJD"/>
    <property type="match status" value="1"/>
</dbReference>